<accession>A0ACB8G2S0</accession>
<sequence length="366" mass="41457">MEAQNRTLKMEALSLSGESLYDLLNYSNYSDDIGDLSPDAAPCRLDSTSAVLDYFVAFFYVLVCLLSLVGNSLVVLVVAYNKGNRSVTDIYLLHLAIADLLFSVTLPIWAISRAHEWIFGNIMCKATSVLREVNFYSGVLLLAFISIDRYLAIVYATRAVTEKRHWVKFVCVGIWFFSLLISFPMVVFRKAYLYNMSSTMVCYEDIQGEHTSDWRVVLRILPQTFGFIIPLIIMFFCYGVTIHKLLQTKNSQKTKAMKVIIAVVVVFLICWLPYNISLFVDSLMRIQVIKETCERRKSIDVAISSTETLGFAHSCINPILYAFIGQKFRNNFLKILTIRGIISKSVLLRYRKGSASSTSGITSTTL</sequence>
<name>A0ACB8G2S0_9SAUR</name>
<comment type="caution">
    <text evidence="1">The sequence shown here is derived from an EMBL/GenBank/DDBJ whole genome shotgun (WGS) entry which is preliminary data.</text>
</comment>
<reference evidence="1" key="1">
    <citation type="submission" date="2021-08" db="EMBL/GenBank/DDBJ databases">
        <title>The first chromosome-level gecko genome reveals the dynamic sex chromosomes of Neotropical dwarf geckos (Sphaerodactylidae: Sphaerodactylus).</title>
        <authorList>
            <person name="Pinto B.J."/>
            <person name="Keating S.E."/>
            <person name="Gamble T."/>
        </authorList>
    </citation>
    <scope>NUCLEOTIDE SEQUENCE</scope>
    <source>
        <strain evidence="1">TG3544</strain>
    </source>
</reference>
<keyword evidence="2" id="KW-1185">Reference proteome</keyword>
<dbReference type="EMBL" id="CM037615">
    <property type="protein sequence ID" value="KAH8013504.1"/>
    <property type="molecule type" value="Genomic_DNA"/>
</dbReference>
<evidence type="ECO:0000313" key="1">
    <source>
        <dbReference type="EMBL" id="KAH8013504.1"/>
    </source>
</evidence>
<proteinExistence type="predicted"/>
<dbReference type="Proteomes" id="UP000827872">
    <property type="component" value="Linkage Group LG02"/>
</dbReference>
<organism evidence="1 2">
    <name type="scientific">Sphaerodactylus townsendi</name>
    <dbReference type="NCBI Taxonomy" id="933632"/>
    <lineage>
        <taxon>Eukaryota</taxon>
        <taxon>Metazoa</taxon>
        <taxon>Chordata</taxon>
        <taxon>Craniata</taxon>
        <taxon>Vertebrata</taxon>
        <taxon>Euteleostomi</taxon>
        <taxon>Lepidosauria</taxon>
        <taxon>Squamata</taxon>
        <taxon>Bifurcata</taxon>
        <taxon>Gekkota</taxon>
        <taxon>Sphaerodactylidae</taxon>
        <taxon>Sphaerodactylus</taxon>
    </lineage>
</organism>
<gene>
    <name evidence="1" type="ORF">K3G42_020144</name>
</gene>
<evidence type="ECO:0000313" key="2">
    <source>
        <dbReference type="Proteomes" id="UP000827872"/>
    </source>
</evidence>
<protein>
    <submittedName>
        <fullName evidence="1">Uncharacterized protein</fullName>
    </submittedName>
</protein>